<evidence type="ECO:0000256" key="2">
    <source>
        <dbReference type="ARBA" id="ARBA00004236"/>
    </source>
</evidence>
<evidence type="ECO:0000256" key="1">
    <source>
        <dbReference type="ARBA" id="ARBA00004167"/>
    </source>
</evidence>
<organism evidence="13 14">
    <name type="scientific">Rhizocola hellebori</name>
    <dbReference type="NCBI Taxonomy" id="1392758"/>
    <lineage>
        <taxon>Bacteria</taxon>
        <taxon>Bacillati</taxon>
        <taxon>Actinomycetota</taxon>
        <taxon>Actinomycetes</taxon>
        <taxon>Micromonosporales</taxon>
        <taxon>Micromonosporaceae</taxon>
        <taxon>Rhizocola</taxon>
    </lineage>
</organism>
<evidence type="ECO:0000256" key="5">
    <source>
        <dbReference type="ARBA" id="ARBA00022989"/>
    </source>
</evidence>
<evidence type="ECO:0000256" key="8">
    <source>
        <dbReference type="ARBA" id="ARBA00023163"/>
    </source>
</evidence>
<evidence type="ECO:0000259" key="12">
    <source>
        <dbReference type="Pfam" id="PF10099"/>
    </source>
</evidence>
<evidence type="ECO:0000313" key="13">
    <source>
        <dbReference type="EMBL" id="GIH09493.1"/>
    </source>
</evidence>
<evidence type="ECO:0000256" key="4">
    <source>
        <dbReference type="ARBA" id="ARBA00022692"/>
    </source>
</evidence>
<keyword evidence="4 11" id="KW-0812">Transmembrane</keyword>
<evidence type="ECO:0000256" key="11">
    <source>
        <dbReference type="SAM" id="Phobius"/>
    </source>
</evidence>
<reference evidence="13" key="1">
    <citation type="submission" date="2021-01" db="EMBL/GenBank/DDBJ databases">
        <title>Whole genome shotgun sequence of Rhizocola hellebori NBRC 109834.</title>
        <authorList>
            <person name="Komaki H."/>
            <person name="Tamura T."/>
        </authorList>
    </citation>
    <scope>NUCLEOTIDE SEQUENCE</scope>
    <source>
        <strain evidence="13">NBRC 109834</strain>
    </source>
</reference>
<dbReference type="EMBL" id="BONY01000069">
    <property type="protein sequence ID" value="GIH09493.1"/>
    <property type="molecule type" value="Genomic_DNA"/>
</dbReference>
<dbReference type="InterPro" id="IPR041916">
    <property type="entry name" value="Anti_sigma_zinc_sf"/>
</dbReference>
<dbReference type="RefSeq" id="WP_203913224.1">
    <property type="nucleotide sequence ID" value="NZ_BONY01000069.1"/>
</dbReference>
<dbReference type="InterPro" id="IPR018764">
    <property type="entry name" value="RskA_C"/>
</dbReference>
<feature type="domain" description="Anti-sigma K factor RskA C-terminal" evidence="12">
    <location>
        <begin position="102"/>
        <end position="236"/>
    </location>
</feature>
<dbReference type="PANTHER" id="PTHR37461:SF1">
    <property type="entry name" value="ANTI-SIGMA-K FACTOR RSKA"/>
    <property type="match status" value="1"/>
</dbReference>
<evidence type="ECO:0000256" key="9">
    <source>
        <dbReference type="ARBA" id="ARBA00029829"/>
    </source>
</evidence>
<gene>
    <name evidence="13" type="ORF">Rhe02_75600</name>
</gene>
<sequence length="246" mass="26112">MTSPLDVHSLAGPYSLDALDDIERELFEDHIIACETCAVEVAELRETAAMLAEPTWAVPPPRLKTAVMAQISGTRQSLPSMRPPTRRTPALRWRHRSRSLVAAGVAAVVAAAGVYVVQELRLRDQRIVAQAETARIESVLTAPDAKLRAVNVDGGGRLTVVTSDNRDEAVVVLADATEPGPDKAYQLWLIQGSTPKSAGLLAPDQVSGMRLVSGVRGTNILAMTIEPAAGSLVPTTSVKAQVPLTG</sequence>
<dbReference type="Proteomes" id="UP000612899">
    <property type="component" value="Unassembled WGS sequence"/>
</dbReference>
<dbReference type="GO" id="GO:0016989">
    <property type="term" value="F:sigma factor antagonist activity"/>
    <property type="evidence" value="ECO:0007669"/>
    <property type="project" value="TreeGrafter"/>
</dbReference>
<dbReference type="Pfam" id="PF10099">
    <property type="entry name" value="RskA_C"/>
    <property type="match status" value="1"/>
</dbReference>
<feature type="transmembrane region" description="Helical" evidence="11">
    <location>
        <begin position="100"/>
        <end position="117"/>
    </location>
</feature>
<evidence type="ECO:0000256" key="10">
    <source>
        <dbReference type="ARBA" id="ARBA00030803"/>
    </source>
</evidence>
<dbReference type="PANTHER" id="PTHR37461">
    <property type="entry name" value="ANTI-SIGMA-K FACTOR RSKA"/>
    <property type="match status" value="1"/>
</dbReference>
<dbReference type="Gene3D" id="1.10.10.1320">
    <property type="entry name" value="Anti-sigma factor, zinc-finger domain"/>
    <property type="match status" value="1"/>
</dbReference>
<dbReference type="AlphaFoldDB" id="A0A8J3VKW6"/>
<keyword evidence="5 11" id="KW-1133">Transmembrane helix</keyword>
<evidence type="ECO:0000256" key="7">
    <source>
        <dbReference type="ARBA" id="ARBA00023136"/>
    </source>
</evidence>
<keyword evidence="8" id="KW-0804">Transcription</keyword>
<dbReference type="GO" id="GO:0005886">
    <property type="term" value="C:plasma membrane"/>
    <property type="evidence" value="ECO:0007669"/>
    <property type="project" value="UniProtKB-SubCell"/>
</dbReference>
<evidence type="ECO:0000313" key="14">
    <source>
        <dbReference type="Proteomes" id="UP000612899"/>
    </source>
</evidence>
<protein>
    <recommendedName>
        <fullName evidence="10">Regulator of SigK</fullName>
    </recommendedName>
    <alternativeName>
        <fullName evidence="9">Sigma-K anti-sigma factor RskA</fullName>
    </alternativeName>
</protein>
<comment type="caution">
    <text evidence="13">The sequence shown here is derived from an EMBL/GenBank/DDBJ whole genome shotgun (WGS) entry which is preliminary data.</text>
</comment>
<dbReference type="InterPro" id="IPR051474">
    <property type="entry name" value="Anti-sigma-K/W_factor"/>
</dbReference>
<proteinExistence type="predicted"/>
<keyword evidence="3" id="KW-1003">Cell membrane</keyword>
<dbReference type="GO" id="GO:0006417">
    <property type="term" value="P:regulation of translation"/>
    <property type="evidence" value="ECO:0007669"/>
    <property type="project" value="TreeGrafter"/>
</dbReference>
<keyword evidence="7 11" id="KW-0472">Membrane</keyword>
<name>A0A8J3VKW6_9ACTN</name>
<keyword evidence="14" id="KW-1185">Reference proteome</keyword>
<comment type="subcellular location">
    <subcellularLocation>
        <location evidence="2">Cell membrane</location>
    </subcellularLocation>
    <subcellularLocation>
        <location evidence="1">Membrane</location>
        <topology evidence="1">Single-pass membrane protein</topology>
    </subcellularLocation>
</comment>
<keyword evidence="6" id="KW-0805">Transcription regulation</keyword>
<accession>A0A8J3VKW6</accession>
<evidence type="ECO:0000256" key="6">
    <source>
        <dbReference type="ARBA" id="ARBA00023015"/>
    </source>
</evidence>
<evidence type="ECO:0000256" key="3">
    <source>
        <dbReference type="ARBA" id="ARBA00022475"/>
    </source>
</evidence>